<accession>A0ABR4AJY5</accession>
<evidence type="ECO:0000256" key="3">
    <source>
        <dbReference type="ARBA" id="ARBA00013044"/>
    </source>
</evidence>
<dbReference type="Pfam" id="PF02383">
    <property type="entry name" value="Syja_N"/>
    <property type="match status" value="1"/>
</dbReference>
<evidence type="ECO:0000256" key="5">
    <source>
        <dbReference type="SAM" id="MobiDB-lite"/>
    </source>
</evidence>
<dbReference type="SUPFAM" id="SSF56219">
    <property type="entry name" value="DNase I-like"/>
    <property type="match status" value="1"/>
</dbReference>
<keyword evidence="4" id="KW-0378">Hydrolase</keyword>
<feature type="domain" description="SAC" evidence="6">
    <location>
        <begin position="162"/>
        <end position="532"/>
    </location>
</feature>
<dbReference type="Proteomes" id="UP001590950">
    <property type="component" value="Unassembled WGS sequence"/>
</dbReference>
<evidence type="ECO:0000313" key="8">
    <source>
        <dbReference type="Proteomes" id="UP001590950"/>
    </source>
</evidence>
<proteinExistence type="inferred from homology"/>
<protein>
    <recommendedName>
        <fullName evidence="3">phosphoinositide 5-phosphatase</fullName>
        <ecNumber evidence="3">3.1.3.36</ecNumber>
    </recommendedName>
</protein>
<dbReference type="SMART" id="SM00128">
    <property type="entry name" value="IPPc"/>
    <property type="match status" value="1"/>
</dbReference>
<comment type="similarity">
    <text evidence="1">Belongs to the synaptojanin family.</text>
</comment>
<organism evidence="7 8">
    <name type="scientific">Stereocaulon virgatum</name>
    <dbReference type="NCBI Taxonomy" id="373712"/>
    <lineage>
        <taxon>Eukaryota</taxon>
        <taxon>Fungi</taxon>
        <taxon>Dikarya</taxon>
        <taxon>Ascomycota</taxon>
        <taxon>Pezizomycotina</taxon>
        <taxon>Lecanoromycetes</taxon>
        <taxon>OSLEUM clade</taxon>
        <taxon>Lecanoromycetidae</taxon>
        <taxon>Lecanorales</taxon>
        <taxon>Lecanorineae</taxon>
        <taxon>Stereocaulaceae</taxon>
        <taxon>Stereocaulon</taxon>
    </lineage>
</organism>
<evidence type="ECO:0000256" key="2">
    <source>
        <dbReference type="ARBA" id="ARBA00009678"/>
    </source>
</evidence>
<comment type="caution">
    <text evidence="7">The sequence shown here is derived from an EMBL/GenBank/DDBJ whole genome shotgun (WGS) entry which is preliminary data.</text>
</comment>
<name>A0ABR4AJY5_9LECA</name>
<evidence type="ECO:0000259" key="6">
    <source>
        <dbReference type="PROSITE" id="PS50275"/>
    </source>
</evidence>
<dbReference type="PANTHER" id="PTHR11200">
    <property type="entry name" value="INOSITOL 5-PHOSPHATASE"/>
    <property type="match status" value="1"/>
</dbReference>
<dbReference type="EC" id="3.1.3.36" evidence="3"/>
<comment type="similarity">
    <text evidence="2">In the central section; belongs to the inositol 1,4,5-trisphosphate 5-phosphatase family.</text>
</comment>
<dbReference type="PANTHER" id="PTHR11200:SF257">
    <property type="entry name" value="PHOSPHOINOSITIDE 5-PHOSPHATASE"/>
    <property type="match status" value="1"/>
</dbReference>
<gene>
    <name evidence="7" type="ORF">N7G274_001541</name>
</gene>
<keyword evidence="8" id="KW-1185">Reference proteome</keyword>
<dbReference type="Gene3D" id="3.60.10.10">
    <property type="entry name" value="Endonuclease/exonuclease/phosphatase"/>
    <property type="match status" value="1"/>
</dbReference>
<reference evidence="7 8" key="1">
    <citation type="submission" date="2024-09" db="EMBL/GenBank/DDBJ databases">
        <title>Rethinking Asexuality: The Enigmatic Case of Functional Sexual Genes in Lepraria (Stereocaulaceae).</title>
        <authorList>
            <person name="Doellman M."/>
            <person name="Sun Y."/>
            <person name="Barcenas-Pena A."/>
            <person name="Lumbsch H.T."/>
            <person name="Grewe F."/>
        </authorList>
    </citation>
    <scope>NUCLEOTIDE SEQUENCE [LARGE SCALE GENOMIC DNA]</scope>
    <source>
        <strain evidence="7 8">Mercado 3170</strain>
    </source>
</reference>
<evidence type="ECO:0000256" key="1">
    <source>
        <dbReference type="ARBA" id="ARBA00008943"/>
    </source>
</evidence>
<feature type="compositionally biased region" description="Polar residues" evidence="5">
    <location>
        <begin position="1102"/>
        <end position="1118"/>
    </location>
</feature>
<sequence>MSLRLLLRDHPQRSFALVTDTHALVFRYSSSSTVAETLNYGASAKTSASKCMVEFATLEDVDLTEYRSLRPSGVHGTLGLININADVFLCVISGAVRVATVRPNETVQRILSVEFYCLNKDDDDYEFHADYDPYQTDYVAPNVHDHGPDSRDPAYEHPCHELKKLLSGGTFYYSVDFDLTNRLQDRSSKQSAFDVDNLEEGFLWNSYMIDPLIKFRSRLAADEKSILDSSRILTSAIRGFVSTVTIPPSSSPLRALKSNLPSTLTVISRLSCRRAGTRFNSRGIDDDGNVANFVETETVFYHPSTFCFSYAQIRGSVPLFWEQAAGLIPGQQKIQITRSAEATQPAFDRHFESLETDYGTVHILNLLSVSKPGEAELTARYNYHVQHSPLNQVVDLTSPTEHRLLESQFDFHAETKGPGGYEAASMVKRLIQNRTENFAYFLCEEGNRSRNGYNDEKSLRIGTVVLSQQEGVFRTNCLDCLDRTNLIQTIISQMSLELFLHHRKEHATADFWVRHSSLWADNGDALSKIYAGTGALKSSFTRHGKMSLAGAIADARKSATRMFINNFADKGRQNTIDVLLGRLMNQQPVHLYDPIADWVNAELKRRANEYSTSDVVQVWVGTFNLNGRGGGVKEDLAAWLWPEINQSQQRPGIVAIGFQEIVELSPQQIMSTDPVRRQAWEDAMRRTLNSSASKVSSEEYILLRSGQLVGAALMVFVKVSILHKIKNVEGSVKKTGMSGMAGNKGAVAIRMDYANTRICFVTAHFAAGFANYDERNRDYHTISHGLRFQRNRSIDDHDAIIWLGDFNYRIGLSNDKVRRLIRAGDLDTLYQNDQLNLQMVAGHAFPYYSEPKITFMPTYKYDNGTDNYDSSEKARIPAWCDRVLRKGDILKQINYSTAPLRFSDHRPVFATFQCTVSDVDEPRKQSLSRELYAKRKADIGDITTNAGDDDIDEEDLLGYDSIAPELPPASSDRRKWWLDNGLPARSNVRPPNGNSVLNANRPSNPFTPTDEPDWVVVDKIGPKKSSTSQITSSARRGSRTLPPPTELNQPVASIRARESVRGQAPVPEPRSRASSQASTMSTSSRKPVPPVPKKPALLTKFSGGQVSQETGIKRTVSTLPPPIQRIASDGPKGAFPPPQRRISEAAPTLSPRQQPPLASSFRPPPTDPDGPPLPLRRTSIGTKSPTNDLMDGDNEGASAIPSLLPTRRP</sequence>
<evidence type="ECO:0000256" key="4">
    <source>
        <dbReference type="ARBA" id="ARBA00022801"/>
    </source>
</evidence>
<feature type="compositionally biased region" description="Polar residues" evidence="5">
    <location>
        <begin position="1024"/>
        <end position="1035"/>
    </location>
</feature>
<dbReference type="EMBL" id="JBEFKJ010000004">
    <property type="protein sequence ID" value="KAL2046094.1"/>
    <property type="molecule type" value="Genomic_DNA"/>
</dbReference>
<dbReference type="PROSITE" id="PS50275">
    <property type="entry name" value="SAC"/>
    <property type="match status" value="1"/>
</dbReference>
<dbReference type="InterPro" id="IPR002013">
    <property type="entry name" value="SAC_dom"/>
</dbReference>
<feature type="compositionally biased region" description="Pro residues" evidence="5">
    <location>
        <begin position="1162"/>
        <end position="1174"/>
    </location>
</feature>
<dbReference type="InterPro" id="IPR046985">
    <property type="entry name" value="IP5"/>
</dbReference>
<dbReference type="InterPro" id="IPR000300">
    <property type="entry name" value="IPPc"/>
</dbReference>
<feature type="compositionally biased region" description="Low complexity" evidence="5">
    <location>
        <begin position="1072"/>
        <end position="1086"/>
    </location>
</feature>
<dbReference type="InterPro" id="IPR036691">
    <property type="entry name" value="Endo/exonu/phosph_ase_sf"/>
</dbReference>
<evidence type="ECO:0000313" key="7">
    <source>
        <dbReference type="EMBL" id="KAL2046094.1"/>
    </source>
</evidence>
<dbReference type="Pfam" id="PF22669">
    <property type="entry name" value="Exo_endo_phos2"/>
    <property type="match status" value="1"/>
</dbReference>
<feature type="compositionally biased region" description="Polar residues" evidence="5">
    <location>
        <begin position="992"/>
        <end position="1007"/>
    </location>
</feature>
<feature type="region of interest" description="Disordered" evidence="5">
    <location>
        <begin position="982"/>
        <end position="1209"/>
    </location>
</feature>